<feature type="transmembrane region" description="Helical" evidence="1">
    <location>
        <begin position="141"/>
        <end position="160"/>
    </location>
</feature>
<keyword evidence="1" id="KW-0812">Transmembrane</keyword>
<evidence type="ECO:0008006" key="5">
    <source>
        <dbReference type="Google" id="ProtNLM"/>
    </source>
</evidence>
<sequence>MFSKVIIALHVVLTLVILAVTVRILQDDENEKKGIVEILLHEQVRRFVHVPDVVGSIATVVKSAASSVVTAAVASGESLVAARLPSSVSVGTKYACVASECAAIPGSAFRLVQDLASFLPSTQEIEELKGLVDRCPNLETVLSAGLALTLVSTILLLAGLKFRLLRFVSLGLNVLVVVLFAIATAFAISLYKASQAVADLLEVEASKGEVFGAAIAGLGGLTDRALQELKQHVCLDTGIQPSHLTGNPPMVVSQQSLERTLACLGISAQELRSQSRSRDKLAAIINCETAGSAMRNGGGESKNPFPLSCETTATGLQPVIDRIGAGIQRLEHQLQILDDAQKRLDRLIFLASGEVDWDDPVTRIRSEEALFDCD</sequence>
<feature type="chain" id="PRO_5041970789" description="Integral membrane protein" evidence="2">
    <location>
        <begin position="22"/>
        <end position="374"/>
    </location>
</feature>
<dbReference type="EMBL" id="VYYT01000126">
    <property type="protein sequence ID" value="KAK2765846.1"/>
    <property type="molecule type" value="Genomic_DNA"/>
</dbReference>
<evidence type="ECO:0000313" key="3">
    <source>
        <dbReference type="EMBL" id="KAK2765846.1"/>
    </source>
</evidence>
<feature type="signal peptide" evidence="2">
    <location>
        <begin position="1"/>
        <end position="21"/>
    </location>
</feature>
<keyword evidence="1" id="KW-1133">Transmembrane helix</keyword>
<evidence type="ECO:0000256" key="1">
    <source>
        <dbReference type="SAM" id="Phobius"/>
    </source>
</evidence>
<name>A0AAD9YG89_COLKA</name>
<feature type="transmembrane region" description="Helical" evidence="1">
    <location>
        <begin position="167"/>
        <end position="191"/>
    </location>
</feature>
<organism evidence="3 4">
    <name type="scientific">Colletotrichum kahawae</name>
    <name type="common">Coffee berry disease fungus</name>
    <dbReference type="NCBI Taxonomy" id="34407"/>
    <lineage>
        <taxon>Eukaryota</taxon>
        <taxon>Fungi</taxon>
        <taxon>Dikarya</taxon>
        <taxon>Ascomycota</taxon>
        <taxon>Pezizomycotina</taxon>
        <taxon>Sordariomycetes</taxon>
        <taxon>Hypocreomycetidae</taxon>
        <taxon>Glomerellales</taxon>
        <taxon>Glomerellaceae</taxon>
        <taxon>Colletotrichum</taxon>
        <taxon>Colletotrichum gloeosporioides species complex</taxon>
    </lineage>
</organism>
<dbReference type="Proteomes" id="UP001281614">
    <property type="component" value="Unassembled WGS sequence"/>
</dbReference>
<accession>A0AAD9YG89</accession>
<comment type="caution">
    <text evidence="3">The sequence shown here is derived from an EMBL/GenBank/DDBJ whole genome shotgun (WGS) entry which is preliminary data.</text>
</comment>
<evidence type="ECO:0000313" key="4">
    <source>
        <dbReference type="Proteomes" id="UP001281614"/>
    </source>
</evidence>
<proteinExistence type="predicted"/>
<keyword evidence="1" id="KW-0472">Membrane</keyword>
<keyword evidence="2" id="KW-0732">Signal</keyword>
<keyword evidence="4" id="KW-1185">Reference proteome</keyword>
<protein>
    <recommendedName>
        <fullName evidence="5">Integral membrane protein</fullName>
    </recommendedName>
</protein>
<evidence type="ECO:0000256" key="2">
    <source>
        <dbReference type="SAM" id="SignalP"/>
    </source>
</evidence>
<reference evidence="3" key="1">
    <citation type="submission" date="2023-02" db="EMBL/GenBank/DDBJ databases">
        <title>Colletotrichum kahawae CIFC_Que2 genome sequencing and assembly.</title>
        <authorList>
            <person name="Baroncelli R."/>
        </authorList>
    </citation>
    <scope>NUCLEOTIDE SEQUENCE</scope>
    <source>
        <strain evidence="3">CIFC_Que2</strain>
    </source>
</reference>
<gene>
    <name evidence="3" type="ORF">CKAH01_15526</name>
</gene>
<dbReference type="AlphaFoldDB" id="A0AAD9YG89"/>